<evidence type="ECO:0000256" key="3">
    <source>
        <dbReference type="ARBA" id="ARBA00023293"/>
    </source>
</evidence>
<dbReference type="InterPro" id="IPR011645">
    <property type="entry name" value="HNOB_dom_associated"/>
</dbReference>
<name>A0ABX9Q560_9BACT</name>
<evidence type="ECO:0000256" key="1">
    <source>
        <dbReference type="ARBA" id="ARBA00012202"/>
    </source>
</evidence>
<dbReference type="EC" id="4.6.1.2" evidence="1"/>
<evidence type="ECO:0000313" key="5">
    <source>
        <dbReference type="EMBL" id="RKH80000.1"/>
    </source>
</evidence>
<sequence length="101" mass="11819">MKYLKFPGKMEMLQFNSEQFNSLFPFYFLLNNKMQIIKTGNSLAKLIVINRNEPFSEVFAIQRPVLETVADFKSSVNLCNQLISIKCLKKENISLRGQFQY</sequence>
<dbReference type="Gene3D" id="3.30.450.260">
    <property type="entry name" value="Haem NO binding associated domain"/>
    <property type="match status" value="1"/>
</dbReference>
<proteinExistence type="predicted"/>
<dbReference type="RefSeq" id="WP_208734672.1">
    <property type="nucleotide sequence ID" value="NZ_RAWI01001132.1"/>
</dbReference>
<evidence type="ECO:0000313" key="6">
    <source>
        <dbReference type="Proteomes" id="UP000278907"/>
    </source>
</evidence>
<feature type="domain" description="Haem NO binding associated" evidence="4">
    <location>
        <begin position="14"/>
        <end position="91"/>
    </location>
</feature>
<dbReference type="Proteomes" id="UP000278907">
    <property type="component" value="Unassembled WGS sequence"/>
</dbReference>
<accession>A0ABX9Q560</accession>
<evidence type="ECO:0000259" key="4">
    <source>
        <dbReference type="Pfam" id="PF07701"/>
    </source>
</evidence>
<evidence type="ECO:0000256" key="2">
    <source>
        <dbReference type="ARBA" id="ARBA00022741"/>
    </source>
</evidence>
<protein>
    <recommendedName>
        <fullName evidence="1">guanylate cyclase</fullName>
        <ecNumber evidence="1">4.6.1.2</ecNumber>
    </recommendedName>
</protein>
<gene>
    <name evidence="5" type="ORF">D7Y13_43405</name>
</gene>
<dbReference type="Pfam" id="PF07701">
    <property type="entry name" value="HNOBA"/>
    <property type="match status" value="1"/>
</dbReference>
<comment type="caution">
    <text evidence="5">The sequence shown here is derived from an EMBL/GenBank/DDBJ whole genome shotgun (WGS) entry which is preliminary data.</text>
</comment>
<dbReference type="InterPro" id="IPR042463">
    <property type="entry name" value="HNOB_dom_associated_sf"/>
</dbReference>
<dbReference type="EMBL" id="RAWI01001132">
    <property type="protein sequence ID" value="RKH80000.1"/>
    <property type="molecule type" value="Genomic_DNA"/>
</dbReference>
<reference evidence="5 6" key="1">
    <citation type="submission" date="2018-09" db="EMBL/GenBank/DDBJ databases">
        <authorList>
            <person name="Livingstone P.G."/>
            <person name="Whitworth D.E."/>
        </authorList>
    </citation>
    <scope>NUCLEOTIDE SEQUENCE [LARGE SCALE GENOMIC DNA]</scope>
    <source>
        <strain evidence="5 6">CA031B</strain>
    </source>
</reference>
<keyword evidence="3" id="KW-0141">cGMP biosynthesis</keyword>
<keyword evidence="2" id="KW-0547">Nucleotide-binding</keyword>
<keyword evidence="6" id="KW-1185">Reference proteome</keyword>
<feature type="non-terminal residue" evidence="5">
    <location>
        <position position="101"/>
    </location>
</feature>
<organism evidence="5 6">
    <name type="scientific">Corallococcus praedator</name>
    <dbReference type="NCBI Taxonomy" id="2316724"/>
    <lineage>
        <taxon>Bacteria</taxon>
        <taxon>Pseudomonadati</taxon>
        <taxon>Myxococcota</taxon>
        <taxon>Myxococcia</taxon>
        <taxon>Myxococcales</taxon>
        <taxon>Cystobacterineae</taxon>
        <taxon>Myxococcaceae</taxon>
        <taxon>Corallococcus</taxon>
    </lineage>
</organism>